<reference evidence="6 7" key="1">
    <citation type="submission" date="2016-10" db="EMBL/GenBank/DDBJ databases">
        <authorList>
            <person name="de Groot N.N."/>
        </authorList>
    </citation>
    <scope>NUCLEOTIDE SEQUENCE [LARGE SCALE GENOMIC DNA]</scope>
    <source>
        <strain evidence="6 7">PYCC 4715</strain>
    </source>
</reference>
<comment type="similarity">
    <text evidence="4">Belongs to the EMC2 family.</text>
</comment>
<dbReference type="SUPFAM" id="SSF48452">
    <property type="entry name" value="TPR-like"/>
    <property type="match status" value="1"/>
</dbReference>
<comment type="subcellular location">
    <subcellularLocation>
        <location evidence="4">Endoplasmic reticulum membrane</location>
        <topology evidence="4">Peripheral membrane protein</topology>
        <orientation evidence="4">Cytoplasmic side</orientation>
    </subcellularLocation>
</comment>
<comment type="function">
    <text evidence="4">Part of the endoplasmic reticulum membrane protein complex (EMC) that enables the energy-independent insertion into endoplasmic reticulum membranes of newly synthesized membrane proteins.</text>
</comment>
<evidence type="ECO:0000256" key="3">
    <source>
        <dbReference type="PROSITE-ProRule" id="PRU00339"/>
    </source>
</evidence>
<evidence type="ECO:0000256" key="2">
    <source>
        <dbReference type="ARBA" id="ARBA00022803"/>
    </source>
</evidence>
<keyword evidence="2 3" id="KW-0802">TPR repeat</keyword>
<dbReference type="Proteomes" id="UP000182259">
    <property type="component" value="Chromosome IV"/>
</dbReference>
<dbReference type="EMBL" id="LT635767">
    <property type="protein sequence ID" value="SGZ55623.1"/>
    <property type="molecule type" value="Genomic_DNA"/>
</dbReference>
<feature type="domain" description="EMC2 TPR-like" evidence="5">
    <location>
        <begin position="135"/>
        <end position="187"/>
    </location>
</feature>
<keyword evidence="1" id="KW-0677">Repeat</keyword>
<name>A0A1L0BW92_9ASCO</name>
<dbReference type="AlphaFoldDB" id="A0A1L0BW92"/>
<dbReference type="PROSITE" id="PS50005">
    <property type="entry name" value="TPR"/>
    <property type="match status" value="1"/>
</dbReference>
<dbReference type="Gene3D" id="1.25.40.10">
    <property type="entry name" value="Tetratricopeptide repeat domain"/>
    <property type="match status" value="1"/>
</dbReference>
<dbReference type="GO" id="GO:0072546">
    <property type="term" value="C:EMC complex"/>
    <property type="evidence" value="ECO:0007669"/>
    <property type="project" value="UniProtKB-UniRule"/>
</dbReference>
<dbReference type="InterPro" id="IPR011990">
    <property type="entry name" value="TPR-like_helical_dom_sf"/>
</dbReference>
<protein>
    <recommendedName>
        <fullName evidence="4">ER membrane protein complex subunit 2</fullName>
    </recommendedName>
</protein>
<proteinExistence type="inferred from homology"/>
<evidence type="ECO:0000256" key="1">
    <source>
        <dbReference type="ARBA" id="ARBA00022737"/>
    </source>
</evidence>
<dbReference type="InterPro" id="IPR039856">
    <property type="entry name" value="EMC2-like"/>
</dbReference>
<keyword evidence="4" id="KW-0472">Membrane</keyword>
<sequence length="309" mass="35415">MSRLSKQRYLAILSSGVFASFSPEKLNKLHQEVGDYLNGYSGQLDLTERFNLYELQFYLALLTNHDVEAKSYLDRINDQFAGKPSQKIMVLRLMYYEACGDMKAAVNALGDSADELRASRRLATFSRTKQDGSPNVAEYIKNLNYYLNLQPSDSLAWAELGDQYNKVGHYDKAAFCFSEVLLQEPNAYNIFYKVGLNLYYQFLQDYQDKNDKKDKVLASLALLENARDNFLRSVEISDTYVKSWVGVYVVSGHSILDKLDSNKALAGQKKVTQFVSETRQLHQLSKKRIIELEKLQSEDELSKFLEGDF</sequence>
<organism evidence="6 7">
    <name type="scientific">Sungouiella intermedia</name>
    <dbReference type="NCBI Taxonomy" id="45354"/>
    <lineage>
        <taxon>Eukaryota</taxon>
        <taxon>Fungi</taxon>
        <taxon>Dikarya</taxon>
        <taxon>Ascomycota</taxon>
        <taxon>Saccharomycotina</taxon>
        <taxon>Pichiomycetes</taxon>
        <taxon>Metschnikowiaceae</taxon>
        <taxon>Sungouiella</taxon>
    </lineage>
</organism>
<evidence type="ECO:0000313" key="6">
    <source>
        <dbReference type="EMBL" id="SGZ55623.1"/>
    </source>
</evidence>
<dbReference type="PANTHER" id="PTHR12760">
    <property type="entry name" value="TETRATRICOPEPTIDE REPEAT PROTEIN"/>
    <property type="match status" value="1"/>
</dbReference>
<dbReference type="Pfam" id="PF22890">
    <property type="entry name" value="TPR_EMC2"/>
    <property type="match status" value="1"/>
</dbReference>
<evidence type="ECO:0000313" key="7">
    <source>
        <dbReference type="Proteomes" id="UP000182259"/>
    </source>
</evidence>
<dbReference type="InterPro" id="IPR019734">
    <property type="entry name" value="TPR_rpt"/>
</dbReference>
<accession>A0A1L0BW92</accession>
<feature type="repeat" description="TPR" evidence="3">
    <location>
        <begin position="154"/>
        <end position="187"/>
    </location>
</feature>
<dbReference type="InterPro" id="IPR055217">
    <property type="entry name" value="TPR_EMC2"/>
</dbReference>
<gene>
    <name evidence="6" type="ORF">SAMEA4029009_CIC11G00000002399</name>
</gene>
<evidence type="ECO:0000259" key="5">
    <source>
        <dbReference type="Pfam" id="PF22890"/>
    </source>
</evidence>
<keyword evidence="4" id="KW-0256">Endoplasmic reticulum</keyword>
<comment type="subunit">
    <text evidence="4">Component of the ER membrane protein complex (EMC).</text>
</comment>
<evidence type="ECO:0000256" key="4">
    <source>
        <dbReference type="RuleBase" id="RU367091"/>
    </source>
</evidence>